<dbReference type="Proteomes" id="UP001327560">
    <property type="component" value="Chromosome 4"/>
</dbReference>
<comment type="similarity">
    <text evidence="1">Belongs to the peptidase S8 family.</text>
</comment>
<keyword evidence="7" id="KW-1185">Reference proteome</keyword>
<keyword evidence="6" id="KW-0645">Protease</keyword>
<organism evidence="6 7">
    <name type="scientific">Canna indica</name>
    <name type="common">Indian-shot</name>
    <dbReference type="NCBI Taxonomy" id="4628"/>
    <lineage>
        <taxon>Eukaryota</taxon>
        <taxon>Viridiplantae</taxon>
        <taxon>Streptophyta</taxon>
        <taxon>Embryophyta</taxon>
        <taxon>Tracheophyta</taxon>
        <taxon>Spermatophyta</taxon>
        <taxon>Magnoliopsida</taxon>
        <taxon>Liliopsida</taxon>
        <taxon>Zingiberales</taxon>
        <taxon>Cannaceae</taxon>
        <taxon>Canna</taxon>
    </lineage>
</organism>
<feature type="signal peptide" evidence="3">
    <location>
        <begin position="1"/>
        <end position="30"/>
    </location>
</feature>
<evidence type="ECO:0000256" key="3">
    <source>
        <dbReference type="SAM" id="SignalP"/>
    </source>
</evidence>
<feature type="domain" description="Inhibitor I9" evidence="4">
    <location>
        <begin position="53"/>
        <end position="108"/>
    </location>
</feature>
<dbReference type="PANTHER" id="PTHR10795">
    <property type="entry name" value="PROPROTEIN CONVERTASE SUBTILISIN/KEXIN"/>
    <property type="match status" value="1"/>
</dbReference>
<accession>A0AAQ3QB59</accession>
<protein>
    <submittedName>
        <fullName evidence="6">Subtilisin-like protease SBT1.7</fullName>
    </submittedName>
</protein>
<dbReference type="Pfam" id="PF05922">
    <property type="entry name" value="Inhibitor_I9"/>
    <property type="match status" value="1"/>
</dbReference>
<dbReference type="AlphaFoldDB" id="A0AAQ3QB59"/>
<reference evidence="6 7" key="1">
    <citation type="submission" date="2023-10" db="EMBL/GenBank/DDBJ databases">
        <title>Chromosome-scale genome assembly provides insights into flower coloration mechanisms of Canna indica.</title>
        <authorList>
            <person name="Li C."/>
        </authorList>
    </citation>
    <scope>NUCLEOTIDE SEQUENCE [LARGE SCALE GENOMIC DNA]</scope>
    <source>
        <tissue evidence="6">Flower</tissue>
    </source>
</reference>
<dbReference type="EMBL" id="CP136893">
    <property type="protein sequence ID" value="WOL04319.1"/>
    <property type="molecule type" value="Genomic_DNA"/>
</dbReference>
<evidence type="ECO:0000259" key="4">
    <source>
        <dbReference type="Pfam" id="PF05922"/>
    </source>
</evidence>
<evidence type="ECO:0000259" key="5">
    <source>
        <dbReference type="Pfam" id="PF17766"/>
    </source>
</evidence>
<evidence type="ECO:0000256" key="2">
    <source>
        <dbReference type="ARBA" id="ARBA00022729"/>
    </source>
</evidence>
<dbReference type="Gene3D" id="3.50.30.30">
    <property type="match status" value="1"/>
</dbReference>
<dbReference type="Gene3D" id="3.30.70.80">
    <property type="entry name" value="Peptidase S8 propeptide/proteinase inhibitor I9"/>
    <property type="match status" value="1"/>
</dbReference>
<dbReference type="GO" id="GO:0008233">
    <property type="term" value="F:peptidase activity"/>
    <property type="evidence" value="ECO:0007669"/>
    <property type="project" value="UniProtKB-KW"/>
</dbReference>
<proteinExistence type="inferred from homology"/>
<sequence length="309" mass="33323">MECTQLISSPKFAIILLLLFLSNSASLVSSDEVETYIVHVLPKANFIFTSALERVGWHESLLPNKSRLVYSYSKIISGFAAKLSSDELSALKLVDGFVQAVPDRTLALQTTRSPEFLGLLEGRLRLGNGLVLTGETLYQPADFPTSTQYPLVYPGKIGDSNATYCASLDGINVTGMVVYADAKVSVIASKRTKCSDYLSQYGEELNYPSFMVTLNAANNYTAVVSRNVTNVGKSKSSYTAQITSPAGVSMSVNPKLLSFTQANQVLKYTVTFSSNSSSARTSASTQGRLQWNSLDDTAAVRSPVVVGLS</sequence>
<dbReference type="InterPro" id="IPR045051">
    <property type="entry name" value="SBT"/>
</dbReference>
<name>A0AAQ3QB59_9LILI</name>
<dbReference type="InterPro" id="IPR037045">
    <property type="entry name" value="S8pro/Inhibitor_I9_sf"/>
</dbReference>
<feature type="domain" description="Subtilisin-like protease fibronectin type-III" evidence="5">
    <location>
        <begin position="204"/>
        <end position="306"/>
    </location>
</feature>
<dbReference type="InterPro" id="IPR010259">
    <property type="entry name" value="S8pro/Inhibitor_I9"/>
</dbReference>
<keyword evidence="2 3" id="KW-0732">Signal</keyword>
<evidence type="ECO:0000256" key="1">
    <source>
        <dbReference type="ARBA" id="ARBA00011073"/>
    </source>
</evidence>
<evidence type="ECO:0000313" key="7">
    <source>
        <dbReference type="Proteomes" id="UP001327560"/>
    </source>
</evidence>
<dbReference type="InterPro" id="IPR041469">
    <property type="entry name" value="Subtilisin-like_FN3"/>
</dbReference>
<feature type="chain" id="PRO_5042822502" evidence="3">
    <location>
        <begin position="31"/>
        <end position="309"/>
    </location>
</feature>
<gene>
    <name evidence="6" type="ORF">Cni_G13040</name>
</gene>
<evidence type="ECO:0000313" key="6">
    <source>
        <dbReference type="EMBL" id="WOL04319.1"/>
    </source>
</evidence>
<dbReference type="GO" id="GO:0006508">
    <property type="term" value="P:proteolysis"/>
    <property type="evidence" value="ECO:0007669"/>
    <property type="project" value="UniProtKB-KW"/>
</dbReference>
<dbReference type="Gene3D" id="2.60.40.2310">
    <property type="match status" value="1"/>
</dbReference>
<keyword evidence="6" id="KW-0378">Hydrolase</keyword>
<dbReference type="Pfam" id="PF17766">
    <property type="entry name" value="fn3_6"/>
    <property type="match status" value="1"/>
</dbReference>